<organism evidence="1 3">
    <name type="scientific">Bacillus wiedmannii</name>
    <dbReference type="NCBI Taxonomy" id="1890302"/>
    <lineage>
        <taxon>Bacteria</taxon>
        <taxon>Bacillati</taxon>
        <taxon>Bacillota</taxon>
        <taxon>Bacilli</taxon>
        <taxon>Bacillales</taxon>
        <taxon>Bacillaceae</taxon>
        <taxon>Bacillus</taxon>
        <taxon>Bacillus cereus group</taxon>
    </lineage>
</organism>
<keyword evidence="4" id="KW-1185">Reference proteome</keyword>
<evidence type="ECO:0000313" key="1">
    <source>
        <dbReference type="EMBL" id="PHD62428.1"/>
    </source>
</evidence>
<evidence type="ECO:0000313" key="3">
    <source>
        <dbReference type="Proteomes" id="UP000223364"/>
    </source>
</evidence>
<sequence length="61" mass="6985">MYDMNHNFARLAGLWFFLFCGYKMLKLMGEGGTPETENEEIVIADKQVGTIATFNDYIICI</sequence>
<evidence type="ECO:0000313" key="4">
    <source>
        <dbReference type="Proteomes" id="UP000239236"/>
    </source>
</evidence>
<dbReference type="AlphaFoldDB" id="A0A2C4QDC6"/>
<protein>
    <submittedName>
        <fullName evidence="1">Uncharacterized protein</fullName>
    </submittedName>
</protein>
<dbReference type="Proteomes" id="UP000239236">
    <property type="component" value="Unassembled WGS sequence"/>
</dbReference>
<proteinExistence type="predicted"/>
<comment type="caution">
    <text evidence="1">The sequence shown here is derived from an EMBL/GenBank/DDBJ whole genome shotgun (WGS) entry which is preliminary data.</text>
</comment>
<dbReference type="EMBL" id="PVRR01000004">
    <property type="protein sequence ID" value="PRT38843.1"/>
    <property type="molecule type" value="Genomic_DNA"/>
</dbReference>
<reference evidence="1 3" key="1">
    <citation type="submission" date="2017-09" db="EMBL/GenBank/DDBJ databases">
        <title>Large-scale bioinformatics analysis of Bacillus genomes uncovers conserved roles of natural products in bacterial physiology.</title>
        <authorList>
            <consortium name="Agbiome Team Llc"/>
            <person name="Bleich R.M."/>
            <person name="Grubbs K.J."/>
            <person name="Santa Maria K.C."/>
            <person name="Allen S.E."/>
            <person name="Farag S."/>
            <person name="Shank E.A."/>
            <person name="Bowers A."/>
        </authorList>
    </citation>
    <scope>NUCLEOTIDE SEQUENCE [LARGE SCALE GENOMIC DNA]</scope>
    <source>
        <strain evidence="1 3">AFS044295</strain>
    </source>
</reference>
<reference evidence="2 4" key="2">
    <citation type="submission" date="2018-03" db="EMBL/GenBank/DDBJ databases">
        <title>Genotypic and phenotypic analysis of antagonistic Bacillus spp. isolated from rhizosphere soil of plants in Tibet.</title>
        <authorList>
            <person name="Borriss R."/>
            <person name="Lasch P."/>
            <person name="Wu L."/>
            <person name="Wu H."/>
            <person name="Gao X."/>
        </authorList>
    </citation>
    <scope>NUCLEOTIDE SEQUENCE [LARGE SCALE GENOMIC DNA]</scope>
    <source>
        <strain evidence="2 4">NMSW16</strain>
    </source>
</reference>
<evidence type="ECO:0000313" key="2">
    <source>
        <dbReference type="EMBL" id="PRT38843.1"/>
    </source>
</evidence>
<name>A0A2C4QDC6_9BACI</name>
<dbReference type="EMBL" id="NUSP01000005">
    <property type="protein sequence ID" value="PHD62428.1"/>
    <property type="molecule type" value="Genomic_DNA"/>
</dbReference>
<gene>
    <name evidence="2" type="ORF">C6357_17960</name>
    <name evidence="1" type="ORF">COF57_06290</name>
</gene>
<accession>A0A2C4QDC6</accession>
<dbReference type="Proteomes" id="UP000223364">
    <property type="component" value="Unassembled WGS sequence"/>
</dbReference>